<evidence type="ECO:0000313" key="2">
    <source>
        <dbReference type="EMBL" id="KAK2120186.1"/>
    </source>
</evidence>
<protein>
    <submittedName>
        <fullName evidence="2">Uncharacterized protein</fullName>
    </submittedName>
</protein>
<keyword evidence="3" id="KW-1185">Reference proteome</keyword>
<name>A0ABQ9WFX4_SAGOE</name>
<evidence type="ECO:0000256" key="1">
    <source>
        <dbReference type="SAM" id="MobiDB-lite"/>
    </source>
</evidence>
<organism evidence="2 3">
    <name type="scientific">Saguinus oedipus</name>
    <name type="common">Cotton-top tamarin</name>
    <name type="synonym">Oedipomidas oedipus</name>
    <dbReference type="NCBI Taxonomy" id="9490"/>
    <lineage>
        <taxon>Eukaryota</taxon>
        <taxon>Metazoa</taxon>
        <taxon>Chordata</taxon>
        <taxon>Craniata</taxon>
        <taxon>Vertebrata</taxon>
        <taxon>Euteleostomi</taxon>
        <taxon>Mammalia</taxon>
        <taxon>Eutheria</taxon>
        <taxon>Euarchontoglires</taxon>
        <taxon>Primates</taxon>
        <taxon>Haplorrhini</taxon>
        <taxon>Platyrrhini</taxon>
        <taxon>Cebidae</taxon>
        <taxon>Callitrichinae</taxon>
        <taxon>Saguinus</taxon>
    </lineage>
</organism>
<feature type="compositionally biased region" description="Basic and acidic residues" evidence="1">
    <location>
        <begin position="189"/>
        <end position="199"/>
    </location>
</feature>
<feature type="region of interest" description="Disordered" evidence="1">
    <location>
        <begin position="180"/>
        <end position="199"/>
    </location>
</feature>
<dbReference type="Proteomes" id="UP001266305">
    <property type="component" value="Unassembled WGS sequence"/>
</dbReference>
<accession>A0ABQ9WFX4</accession>
<evidence type="ECO:0000313" key="3">
    <source>
        <dbReference type="Proteomes" id="UP001266305"/>
    </source>
</evidence>
<proteinExistence type="predicted"/>
<comment type="caution">
    <text evidence="2">The sequence shown here is derived from an EMBL/GenBank/DDBJ whole genome shotgun (WGS) entry which is preliminary data.</text>
</comment>
<gene>
    <name evidence="2" type="ORF">P7K49_001572</name>
</gene>
<reference evidence="2 3" key="1">
    <citation type="submission" date="2023-05" db="EMBL/GenBank/DDBJ databases">
        <title>B98-5 Cell Line De Novo Hybrid Assembly: An Optical Mapping Approach.</title>
        <authorList>
            <person name="Kananen K."/>
            <person name="Auerbach J.A."/>
            <person name="Kautto E."/>
            <person name="Blachly J.S."/>
        </authorList>
    </citation>
    <scope>NUCLEOTIDE SEQUENCE [LARGE SCALE GENOMIC DNA]</scope>
    <source>
        <strain evidence="2">B95-8</strain>
        <tissue evidence="2">Cell line</tissue>
    </source>
</reference>
<sequence length="199" mass="21261">MEPRLEELGSGGVVDGLRTAVERQPEAGASALCHGTEHGFAGRWTSFEQSPSVLPPDPSLDLAAYEKLNPTKSADSSLNCSPRQSGLIGCMSFGVKSLLTPDKRAIVRQPKSSQEALSLVSAVEDTDRSLGAQSTPGPAPEEEGQEISGWYYLLGEHLGRTKHLKVATRRLQLLRDPLLRMPGGGDTENGEKLKVGGDN</sequence>
<dbReference type="EMBL" id="JASSZA010000001">
    <property type="protein sequence ID" value="KAK2120186.1"/>
    <property type="molecule type" value="Genomic_DNA"/>
</dbReference>
<feature type="region of interest" description="Disordered" evidence="1">
    <location>
        <begin position="109"/>
        <end position="144"/>
    </location>
</feature>